<dbReference type="AlphaFoldDB" id="A0A7G5EF99"/>
<dbReference type="Pfam" id="PF05193">
    <property type="entry name" value="Peptidase_M16_C"/>
    <property type="match status" value="1"/>
</dbReference>
<sequence>MKRSTILLALMASLGAGASSALAASPVSSAAVASNSAGAQQFKLSNGMGLIVQPDKRAPTAVHMVWVRVGSMDEVDGRSGLAHALEHMMFKGTATVAPGDFSRKVAALGGQDNAFTNRDYTGYYQQIPSGKLEDVMRLESDRFANNQWPDSEFKKEIEVIKEERRMRTDDNPRASLMEQLNAATWQASPYHRPVIGWMGDLDSMHPDDARQFHQAWYVPENAVVVVAGDVDVDKVRALAEKYYGSIPARALPERKPRPEPLQKGERRLDYKAPAEQAYVVMSFKVPDLRNLVEPKDSDKDAMALLMLGSVLSGYDGARLDRQLTQGANRVADATFSGSSVVNRGPSTFLLGGVPSQGKTAKDVETALRAEVARVAKDGVGEGELERVRTQWQASTVYERDSVFGQANDLGSNWALGLPLDTNDKLLSLMKTVTAAQVQAVAARYFGDDQMTVATLVPQPLTDADRAAQKRSGAAAKDGAVH</sequence>
<dbReference type="PANTHER" id="PTHR11851">
    <property type="entry name" value="METALLOPROTEASE"/>
    <property type="match status" value="1"/>
</dbReference>
<dbReference type="GO" id="GO:0046872">
    <property type="term" value="F:metal ion binding"/>
    <property type="evidence" value="ECO:0007669"/>
    <property type="project" value="InterPro"/>
</dbReference>
<gene>
    <name evidence="5" type="ORF">HS961_07370</name>
</gene>
<proteinExistence type="inferred from homology"/>
<feature type="signal peptide" evidence="2">
    <location>
        <begin position="1"/>
        <end position="23"/>
    </location>
</feature>
<reference evidence="5 6" key="1">
    <citation type="journal article" date="2020" name="G3 (Bethesda)">
        <title>CeMbio - The Caenorhabditis elegans Microbiome Resource.</title>
        <authorList>
            <person name="Dirksen P."/>
            <person name="Assie A."/>
            <person name="Zimmermann J."/>
            <person name="Zhang F."/>
            <person name="Tietje A.M."/>
            <person name="Marsh S.A."/>
            <person name="Felix M.A."/>
            <person name="Shapira M."/>
            <person name="Kaleta C."/>
            <person name="Schulenburg H."/>
            <person name="Samuel B."/>
        </authorList>
    </citation>
    <scope>NUCLEOTIDE SEQUENCE [LARGE SCALE GENOMIC DNA]</scope>
    <source>
        <strain evidence="5 6">BIGb0172</strain>
    </source>
</reference>
<dbReference type="RefSeq" id="WP_182327088.1">
    <property type="nucleotide sequence ID" value="NZ_CP058554.1"/>
</dbReference>
<dbReference type="InterPro" id="IPR050361">
    <property type="entry name" value="MPP/UQCRC_Complex"/>
</dbReference>
<feature type="domain" description="Peptidase M16 C-terminal" evidence="4">
    <location>
        <begin position="206"/>
        <end position="390"/>
    </location>
</feature>
<dbReference type="Gene3D" id="3.30.830.10">
    <property type="entry name" value="Metalloenzyme, LuxS/M16 peptidase-like"/>
    <property type="match status" value="2"/>
</dbReference>
<dbReference type="InterPro" id="IPR007863">
    <property type="entry name" value="Peptidase_M16_C"/>
</dbReference>
<dbReference type="Proteomes" id="UP000515240">
    <property type="component" value="Chromosome"/>
</dbReference>
<evidence type="ECO:0000256" key="2">
    <source>
        <dbReference type="SAM" id="SignalP"/>
    </source>
</evidence>
<name>A0A7G5EF99_9BURK</name>
<comment type="similarity">
    <text evidence="1">Belongs to the peptidase M16 family.</text>
</comment>
<dbReference type="EMBL" id="CP058554">
    <property type="protein sequence ID" value="QMV72674.1"/>
    <property type="molecule type" value="Genomic_DNA"/>
</dbReference>
<dbReference type="PANTHER" id="PTHR11851:SF49">
    <property type="entry name" value="MITOCHONDRIAL-PROCESSING PEPTIDASE SUBUNIT ALPHA"/>
    <property type="match status" value="1"/>
</dbReference>
<evidence type="ECO:0000259" key="3">
    <source>
        <dbReference type="Pfam" id="PF00675"/>
    </source>
</evidence>
<dbReference type="KEGG" id="cpis:HS961_07370"/>
<feature type="domain" description="Peptidase M16 N-terminal" evidence="3">
    <location>
        <begin position="55"/>
        <end position="195"/>
    </location>
</feature>
<accession>A0A7G5EF99</accession>
<evidence type="ECO:0000259" key="4">
    <source>
        <dbReference type="Pfam" id="PF05193"/>
    </source>
</evidence>
<feature type="chain" id="PRO_5029015294" evidence="2">
    <location>
        <begin position="24"/>
        <end position="481"/>
    </location>
</feature>
<keyword evidence="2" id="KW-0732">Signal</keyword>
<organism evidence="5 6">
    <name type="scientific">Comamonas piscis</name>
    <dbReference type="NCBI Taxonomy" id="1562974"/>
    <lineage>
        <taxon>Bacteria</taxon>
        <taxon>Pseudomonadati</taxon>
        <taxon>Pseudomonadota</taxon>
        <taxon>Betaproteobacteria</taxon>
        <taxon>Burkholderiales</taxon>
        <taxon>Comamonadaceae</taxon>
        <taxon>Comamonas</taxon>
    </lineage>
</organism>
<keyword evidence="6" id="KW-1185">Reference proteome</keyword>
<dbReference type="SUPFAM" id="SSF63411">
    <property type="entry name" value="LuxS/MPP-like metallohydrolase"/>
    <property type="match status" value="2"/>
</dbReference>
<protein>
    <submittedName>
        <fullName evidence="5">Insulinase family protein</fullName>
    </submittedName>
</protein>
<dbReference type="Pfam" id="PF00675">
    <property type="entry name" value="Peptidase_M16"/>
    <property type="match status" value="1"/>
</dbReference>
<dbReference type="InterPro" id="IPR011765">
    <property type="entry name" value="Pept_M16_N"/>
</dbReference>
<evidence type="ECO:0000256" key="1">
    <source>
        <dbReference type="ARBA" id="ARBA00007261"/>
    </source>
</evidence>
<dbReference type="InterPro" id="IPR011249">
    <property type="entry name" value="Metalloenz_LuxS/M16"/>
</dbReference>
<evidence type="ECO:0000313" key="5">
    <source>
        <dbReference type="EMBL" id="QMV72674.1"/>
    </source>
</evidence>
<evidence type="ECO:0000313" key="6">
    <source>
        <dbReference type="Proteomes" id="UP000515240"/>
    </source>
</evidence>